<gene>
    <name evidence="10" type="ORF">IG616_09815</name>
</gene>
<proteinExistence type="predicted"/>
<comment type="caution">
    <text evidence="10">The sequence shown here is derived from an EMBL/GenBank/DDBJ whole genome shotgun (WGS) entry which is preliminary data.</text>
</comment>
<dbReference type="SUPFAM" id="SSF46626">
    <property type="entry name" value="Cytochrome c"/>
    <property type="match status" value="1"/>
</dbReference>
<dbReference type="PRINTS" id="PR00604">
    <property type="entry name" value="CYTCHRMECIAB"/>
</dbReference>
<keyword evidence="3 6" id="KW-0479">Metal-binding</keyword>
<dbReference type="EMBL" id="JACYXI010000005">
    <property type="protein sequence ID" value="MBD8891846.1"/>
    <property type="molecule type" value="Genomic_DNA"/>
</dbReference>
<evidence type="ECO:0000256" key="5">
    <source>
        <dbReference type="ARBA" id="ARBA00023004"/>
    </source>
</evidence>
<keyword evidence="8" id="KW-1133">Transmembrane helix</keyword>
<feature type="transmembrane region" description="Helical" evidence="8">
    <location>
        <begin position="12"/>
        <end position="31"/>
    </location>
</feature>
<reference evidence="10 11" key="2">
    <citation type="journal article" date="2021" name="Int. J. Syst. Evol. Microbiol.">
        <title>Roseibium litorale sp. nov., isolated from a tidal flat sediment and proposal for the reclassification of Labrenzia polysiphoniae as Roseibium polysiphoniae comb. nov.</title>
        <authorList>
            <person name="Liu Y."/>
            <person name="Pei T."/>
            <person name="Du J."/>
            <person name="Chao M."/>
            <person name="Deng M.R."/>
            <person name="Zhu H."/>
        </authorList>
    </citation>
    <scope>NUCLEOTIDE SEQUENCE [LARGE SCALE GENOMIC DNA]</scope>
    <source>
        <strain evidence="10 11">4C16A</strain>
    </source>
</reference>
<accession>A0ABR9CLV8</accession>
<reference evidence="11" key="1">
    <citation type="submission" date="2020-09" db="EMBL/GenBank/DDBJ databases">
        <title>The genome sequence of strain Labrenzia suaedae 4C16A.</title>
        <authorList>
            <person name="Liu Y."/>
        </authorList>
    </citation>
    <scope>NUCLEOTIDE SEQUENCE [LARGE SCALE GENOMIC DNA]</scope>
    <source>
        <strain evidence="11">4C16A</strain>
    </source>
</reference>
<feature type="domain" description="Cytochrome c" evidence="9">
    <location>
        <begin position="73"/>
        <end position="176"/>
    </location>
</feature>
<dbReference type="RefSeq" id="WP_192147983.1">
    <property type="nucleotide sequence ID" value="NZ_JACYXI010000005.1"/>
</dbReference>
<dbReference type="Proteomes" id="UP000632063">
    <property type="component" value="Unassembled WGS sequence"/>
</dbReference>
<name>A0ABR9CLV8_9HYPH</name>
<keyword evidence="5 6" id="KW-0408">Iron</keyword>
<evidence type="ECO:0000256" key="8">
    <source>
        <dbReference type="SAM" id="Phobius"/>
    </source>
</evidence>
<evidence type="ECO:0000256" key="3">
    <source>
        <dbReference type="ARBA" id="ARBA00022723"/>
    </source>
</evidence>
<feature type="compositionally biased region" description="Low complexity" evidence="7">
    <location>
        <begin position="183"/>
        <end position="208"/>
    </location>
</feature>
<feature type="region of interest" description="Disordered" evidence="7">
    <location>
        <begin position="178"/>
        <end position="208"/>
    </location>
</feature>
<dbReference type="InterPro" id="IPR036909">
    <property type="entry name" value="Cyt_c-like_dom_sf"/>
</dbReference>
<dbReference type="Gene3D" id="1.10.760.10">
    <property type="entry name" value="Cytochrome c-like domain"/>
    <property type="match status" value="1"/>
</dbReference>
<evidence type="ECO:0000259" key="9">
    <source>
        <dbReference type="PROSITE" id="PS51007"/>
    </source>
</evidence>
<evidence type="ECO:0000256" key="1">
    <source>
        <dbReference type="ARBA" id="ARBA00022448"/>
    </source>
</evidence>
<evidence type="ECO:0000256" key="2">
    <source>
        <dbReference type="ARBA" id="ARBA00022617"/>
    </source>
</evidence>
<dbReference type="PROSITE" id="PS51007">
    <property type="entry name" value="CYTC"/>
    <property type="match status" value="1"/>
</dbReference>
<sequence length="208" mass="21218">MDSFTLNKIAGAILMVLLLTMGVGIVSDIIFDTNPPGQPGYEIVVADAGGEGGAGEAPAEATVEPIAVRLASADAAAGEKVAKKCATCHKFSNDGANSAGPGLWGVVGRKPGSHEGFAYSSAMTEFGADNAEWTYDELDHFLTSPKEYVKGTTMGFAGLRKPAERADIIAYLRTLSDNPVPLPAADAPAEAAPAEAAPAEATPAPSAN</sequence>
<evidence type="ECO:0000313" key="11">
    <source>
        <dbReference type="Proteomes" id="UP000632063"/>
    </source>
</evidence>
<evidence type="ECO:0000313" key="10">
    <source>
        <dbReference type="EMBL" id="MBD8891846.1"/>
    </source>
</evidence>
<dbReference type="PANTHER" id="PTHR11961">
    <property type="entry name" value="CYTOCHROME C"/>
    <property type="match status" value="1"/>
</dbReference>
<keyword evidence="4" id="KW-0249">Electron transport</keyword>
<dbReference type="Pfam" id="PF00034">
    <property type="entry name" value="Cytochrom_C"/>
    <property type="match status" value="1"/>
</dbReference>
<protein>
    <submittedName>
        <fullName evidence="10">Cytochrome c family protein</fullName>
    </submittedName>
</protein>
<keyword evidence="8" id="KW-0472">Membrane</keyword>
<evidence type="ECO:0000256" key="6">
    <source>
        <dbReference type="PROSITE-ProRule" id="PRU00433"/>
    </source>
</evidence>
<organism evidence="10 11">
    <name type="scientific">Roseibium litorale</name>
    <dbReference type="NCBI Taxonomy" id="2803841"/>
    <lineage>
        <taxon>Bacteria</taxon>
        <taxon>Pseudomonadati</taxon>
        <taxon>Pseudomonadota</taxon>
        <taxon>Alphaproteobacteria</taxon>
        <taxon>Hyphomicrobiales</taxon>
        <taxon>Stappiaceae</taxon>
        <taxon>Roseibium</taxon>
    </lineage>
</organism>
<keyword evidence="8" id="KW-0812">Transmembrane</keyword>
<evidence type="ECO:0000256" key="7">
    <source>
        <dbReference type="SAM" id="MobiDB-lite"/>
    </source>
</evidence>
<evidence type="ECO:0000256" key="4">
    <source>
        <dbReference type="ARBA" id="ARBA00022982"/>
    </source>
</evidence>
<keyword evidence="1" id="KW-0813">Transport</keyword>
<keyword evidence="11" id="KW-1185">Reference proteome</keyword>
<keyword evidence="2 6" id="KW-0349">Heme</keyword>
<dbReference type="InterPro" id="IPR002327">
    <property type="entry name" value="Cyt_c_1A/1B"/>
</dbReference>
<dbReference type="InterPro" id="IPR009056">
    <property type="entry name" value="Cyt_c-like_dom"/>
</dbReference>